<feature type="compositionally biased region" description="Basic and acidic residues" evidence="1">
    <location>
        <begin position="389"/>
        <end position="399"/>
    </location>
</feature>
<organism evidence="2 3">
    <name type="scientific">Octopus sinensis</name>
    <name type="common">East Asian common octopus</name>
    <dbReference type="NCBI Taxonomy" id="2607531"/>
    <lineage>
        <taxon>Eukaryota</taxon>
        <taxon>Metazoa</taxon>
        <taxon>Spiralia</taxon>
        <taxon>Lophotrochozoa</taxon>
        <taxon>Mollusca</taxon>
        <taxon>Cephalopoda</taxon>
        <taxon>Coleoidea</taxon>
        <taxon>Octopodiformes</taxon>
        <taxon>Octopoda</taxon>
        <taxon>Incirrata</taxon>
        <taxon>Octopodidae</taxon>
        <taxon>Octopus</taxon>
    </lineage>
</organism>
<reference evidence="3" key="1">
    <citation type="submission" date="2025-08" db="UniProtKB">
        <authorList>
            <consortium name="RefSeq"/>
        </authorList>
    </citation>
    <scope>IDENTIFICATION</scope>
</reference>
<sequence length="490" mass="56130">MADIYQCNVESGFILDEISRVMENMFQFLDAGLSKERDSVEFANANNLASKETARSEILRCRELGSLQDSTQNLGENQTHSVSLSEEFPRIDVYTDAEEDEIGIRVDTDIKDGEDDTISYSDDYSLEFNRSTHLDVVDQTMFSTYSNSGNSLKEEIYEQLDSCQTASSYVSADENINKTENDSDEAEYAGSCVSKNISDSATNRTYTCNYVPKTVKERDKHEVIGVNDEYNDDDDDDDDANYDDLSFDNETDATEIDESVFADDSDDYAIDMGVVCEDFEFHSNSKHSDSPSAEERNDVNVRLLAIKENQPMVKFELESINEETLESKSSEILEIENEAAEMKKIAVQIKHWAEKIEKEVVKIENVTEEIGQNIEQDVYMETKDEEIQKNSEVIRKDDQNDNELGEDESKTVQVENDCSEIDMKETNSVWLTDDERELIASQSRMEFLEELSVNYSILQRFLLISDDPTTGAMILPVVRWMWDIFKRMQY</sequence>
<gene>
    <name evidence="3" type="primary">LOC115230351</name>
</gene>
<evidence type="ECO:0000313" key="3">
    <source>
        <dbReference type="RefSeq" id="XP_029656416.1"/>
    </source>
</evidence>
<name>A0A6P7U611_9MOLL</name>
<evidence type="ECO:0000313" key="2">
    <source>
        <dbReference type="Proteomes" id="UP000515154"/>
    </source>
</evidence>
<evidence type="ECO:0000256" key="1">
    <source>
        <dbReference type="SAM" id="MobiDB-lite"/>
    </source>
</evidence>
<proteinExistence type="predicted"/>
<keyword evidence="2" id="KW-1185">Reference proteome</keyword>
<dbReference type="KEGG" id="osn:115230351"/>
<dbReference type="AlphaFoldDB" id="A0A6P7U611"/>
<feature type="region of interest" description="Disordered" evidence="1">
    <location>
        <begin position="389"/>
        <end position="410"/>
    </location>
</feature>
<dbReference type="Proteomes" id="UP000515154">
    <property type="component" value="Unplaced"/>
</dbReference>
<protein>
    <submittedName>
        <fullName evidence="3">Protein PFC0760c-like</fullName>
    </submittedName>
</protein>
<accession>A0A6P7U611</accession>
<dbReference type="RefSeq" id="XP_029656416.1">
    <property type="nucleotide sequence ID" value="XM_029800556.2"/>
</dbReference>